<feature type="transmembrane region" description="Helical" evidence="1">
    <location>
        <begin position="28"/>
        <end position="48"/>
    </location>
</feature>
<protein>
    <submittedName>
        <fullName evidence="2">Uncharacterized protein</fullName>
    </submittedName>
</protein>
<comment type="caution">
    <text evidence="2">The sequence shown here is derived from an EMBL/GenBank/DDBJ whole genome shotgun (WGS) entry which is preliminary data.</text>
</comment>
<proteinExistence type="predicted"/>
<dbReference type="AlphaFoldDB" id="A6G811"/>
<keyword evidence="1" id="KW-0472">Membrane</keyword>
<gene>
    <name evidence="2" type="ORF">PPSIR1_19229</name>
</gene>
<keyword evidence="3" id="KW-1185">Reference proteome</keyword>
<name>A6G811_9BACT</name>
<keyword evidence="1" id="KW-0812">Transmembrane</keyword>
<evidence type="ECO:0000313" key="3">
    <source>
        <dbReference type="Proteomes" id="UP000005801"/>
    </source>
</evidence>
<dbReference type="EMBL" id="ABCS01000037">
    <property type="protein sequence ID" value="EDM77973.1"/>
    <property type="molecule type" value="Genomic_DNA"/>
</dbReference>
<dbReference type="RefSeq" id="WP_006972856.1">
    <property type="nucleotide sequence ID" value="NZ_ABCS01000037.1"/>
</dbReference>
<dbReference type="Proteomes" id="UP000005801">
    <property type="component" value="Unassembled WGS sequence"/>
</dbReference>
<dbReference type="OrthoDB" id="7064127at2"/>
<feature type="transmembrane region" description="Helical" evidence="1">
    <location>
        <begin position="54"/>
        <end position="71"/>
    </location>
</feature>
<organism evidence="2 3">
    <name type="scientific">Plesiocystis pacifica SIR-1</name>
    <dbReference type="NCBI Taxonomy" id="391625"/>
    <lineage>
        <taxon>Bacteria</taxon>
        <taxon>Pseudomonadati</taxon>
        <taxon>Myxococcota</taxon>
        <taxon>Polyangia</taxon>
        <taxon>Nannocystales</taxon>
        <taxon>Nannocystaceae</taxon>
        <taxon>Plesiocystis</taxon>
    </lineage>
</organism>
<accession>A6G811</accession>
<evidence type="ECO:0000313" key="2">
    <source>
        <dbReference type="EMBL" id="EDM77973.1"/>
    </source>
</evidence>
<keyword evidence="1" id="KW-1133">Transmembrane helix</keyword>
<reference evidence="2 3" key="1">
    <citation type="submission" date="2007-06" db="EMBL/GenBank/DDBJ databases">
        <authorList>
            <person name="Shimkets L."/>
            <person name="Ferriera S."/>
            <person name="Johnson J."/>
            <person name="Kravitz S."/>
            <person name="Beeson K."/>
            <person name="Sutton G."/>
            <person name="Rogers Y.-H."/>
            <person name="Friedman R."/>
            <person name="Frazier M."/>
            <person name="Venter J.C."/>
        </authorList>
    </citation>
    <scope>NUCLEOTIDE SEQUENCE [LARGE SCALE GENOMIC DNA]</scope>
    <source>
        <strain evidence="2 3">SIR-1</strain>
    </source>
</reference>
<evidence type="ECO:0000256" key="1">
    <source>
        <dbReference type="SAM" id="Phobius"/>
    </source>
</evidence>
<sequence length="117" mass="12392">MIQYDPSVIQSFANGLYAQADELERSHAFSYGVIGCLLGGLGGYFVGVAVIDDWGAFLALPVAVAAAAAMAKHGAEVGRRKGFGLRLRAQTALCQVQIELNGRPRQPTHASAHAQPR</sequence>